<keyword evidence="5 8" id="KW-1133">Transmembrane helix</keyword>
<feature type="transmembrane region" description="Helical" evidence="8">
    <location>
        <begin position="354"/>
        <end position="381"/>
    </location>
</feature>
<feature type="transmembrane region" description="Helical" evidence="8">
    <location>
        <begin position="280"/>
        <end position="301"/>
    </location>
</feature>
<dbReference type="InterPro" id="IPR006685">
    <property type="entry name" value="MscS_channel_2nd"/>
</dbReference>
<dbReference type="InterPro" id="IPR010920">
    <property type="entry name" value="LSM_dom_sf"/>
</dbReference>
<evidence type="ECO:0000256" key="4">
    <source>
        <dbReference type="ARBA" id="ARBA00022692"/>
    </source>
</evidence>
<dbReference type="eggNOG" id="COG0668">
    <property type="taxonomic scope" value="Bacteria"/>
</dbReference>
<evidence type="ECO:0000313" key="12">
    <source>
        <dbReference type="EMBL" id="AGH94520.1"/>
    </source>
</evidence>
<comment type="subcellular location">
    <subcellularLocation>
        <location evidence="1">Cell membrane</location>
        <topology evidence="1">Multi-pass membrane protein</topology>
    </subcellularLocation>
</comment>
<dbReference type="RefSeq" id="WP_015469010.1">
    <property type="nucleotide sequence ID" value="NC_020813.1"/>
</dbReference>
<evidence type="ECO:0000256" key="6">
    <source>
        <dbReference type="ARBA" id="ARBA00023136"/>
    </source>
</evidence>
<dbReference type="EMBL" id="CP003537">
    <property type="protein sequence ID" value="AGH94520.1"/>
    <property type="molecule type" value="Genomic_DNA"/>
</dbReference>
<feature type="domain" description="Mechanosensitive ion channel MscS" evidence="9">
    <location>
        <begin position="368"/>
        <end position="433"/>
    </location>
</feature>
<evidence type="ECO:0000256" key="1">
    <source>
        <dbReference type="ARBA" id="ARBA00004651"/>
    </source>
</evidence>
<feature type="domain" description="Mechanosensitive ion channel transmembrane helices 2/3" evidence="11">
    <location>
        <begin position="324"/>
        <end position="365"/>
    </location>
</feature>
<evidence type="ECO:0000256" key="2">
    <source>
        <dbReference type="ARBA" id="ARBA00008017"/>
    </source>
</evidence>
<feature type="transmembrane region" description="Helical" evidence="8">
    <location>
        <begin position="158"/>
        <end position="179"/>
    </location>
</feature>
<dbReference type="GO" id="GO:0005886">
    <property type="term" value="C:plasma membrane"/>
    <property type="evidence" value="ECO:0007669"/>
    <property type="project" value="UniProtKB-SubCell"/>
</dbReference>
<feature type="transmembrane region" description="Helical" evidence="8">
    <location>
        <begin position="322"/>
        <end position="342"/>
    </location>
</feature>
<dbReference type="InterPro" id="IPR049278">
    <property type="entry name" value="MS_channel_C"/>
</dbReference>
<proteinExistence type="inferred from homology"/>
<keyword evidence="13" id="KW-1185">Reference proteome</keyword>
<dbReference type="OrthoDB" id="5297424at2"/>
<evidence type="ECO:0000256" key="5">
    <source>
        <dbReference type="ARBA" id="ARBA00022989"/>
    </source>
</evidence>
<dbReference type="InterPro" id="IPR011066">
    <property type="entry name" value="MscS_channel_C_sf"/>
</dbReference>
<feature type="domain" description="Mechanosensitive ion channel MscS C-terminal" evidence="10">
    <location>
        <begin position="445"/>
        <end position="526"/>
    </location>
</feature>
<protein>
    <recommendedName>
        <fullName evidence="14">Mechano-sensitive ion channel</fullName>
    </recommendedName>
</protein>
<dbReference type="Pfam" id="PF21082">
    <property type="entry name" value="MS_channel_3rd"/>
    <property type="match status" value="1"/>
</dbReference>
<comment type="similarity">
    <text evidence="2">Belongs to the MscS (TC 1.A.23) family.</text>
</comment>
<dbReference type="Gene3D" id="3.30.70.100">
    <property type="match status" value="1"/>
</dbReference>
<dbReference type="InterPro" id="IPR045275">
    <property type="entry name" value="MscS_archaea/bacteria_type"/>
</dbReference>
<dbReference type="HOGENOM" id="CLU_032048_1_0_7"/>
<evidence type="ECO:0000259" key="10">
    <source>
        <dbReference type="Pfam" id="PF21082"/>
    </source>
</evidence>
<reference evidence="12 13" key="1">
    <citation type="journal article" date="2013" name="ISME J.">
        <title>By their genes ye shall know them: genomic signatures of predatory bacteria.</title>
        <authorList>
            <person name="Pasternak Z."/>
            <person name="Pietrokovski S."/>
            <person name="Rotem O."/>
            <person name="Gophna U."/>
            <person name="Lurie-Weinberger M.N."/>
            <person name="Jurkevitch E."/>
        </authorList>
    </citation>
    <scope>NUCLEOTIDE SEQUENCE [LARGE SCALE GENOMIC DNA]</scope>
    <source>
        <strain evidence="12 13">JSS</strain>
    </source>
</reference>
<evidence type="ECO:0000256" key="7">
    <source>
        <dbReference type="SAM" id="MobiDB-lite"/>
    </source>
</evidence>
<keyword evidence="4 8" id="KW-0812">Transmembrane</keyword>
<feature type="compositionally biased region" description="Polar residues" evidence="7">
    <location>
        <begin position="560"/>
        <end position="571"/>
    </location>
</feature>
<dbReference type="TCDB" id="1.A.23.1.4">
    <property type="family name" value="the small conductance mechanosensitive ion channel (mscs) family"/>
</dbReference>
<accession>M4V7W7</accession>
<evidence type="ECO:0000259" key="11">
    <source>
        <dbReference type="Pfam" id="PF21088"/>
    </source>
</evidence>
<dbReference type="Pfam" id="PF21088">
    <property type="entry name" value="MS_channel_1st"/>
    <property type="match status" value="1"/>
</dbReference>
<evidence type="ECO:0000256" key="3">
    <source>
        <dbReference type="ARBA" id="ARBA00022475"/>
    </source>
</evidence>
<dbReference type="Gene3D" id="1.10.287.1260">
    <property type="match status" value="1"/>
</dbReference>
<dbReference type="Gene3D" id="2.30.30.60">
    <property type="match status" value="1"/>
</dbReference>
<dbReference type="PATRIC" id="fig|1184267.3.peg.301"/>
<sequence>MARFILFFIISICGAMVSAETPVVRHGQPHVAQPAPLVVPLTDNAHLPKCYRVQLAEVDIACVKQGLGSFSSAERAEKMQERIEKLAQNSSFDEATISIIKLEGAYDLMAQDNIIASFRDGDLELNEGQTHETEVQMVVQQTQQAIRAYRDQHSPETLAWGLLYTAIATVGLLIILTLFKKAYVFLYAFVKKNTETYIRSFKFLNNESYLLLNPKSIAEAMVWLISAVRVVLTLIVFYIYVPLIFSFFPLTEKWTPVLFDYILNPLLTIGRVVVNYLPNLFYVVMIGLVTHYVLKVIHFIFREVERGRLQFPEFHREWADPTFKLVRVLVLALAFVMAFPYLPGSGSPAFQGVSVFLGLLVSFGSSSAISNIVSGIVITYMRPFKPGDRVKIADTMGDVIEKSLLVTRIRSIKNVEITIPNSMVLGSHIVNYSASAEQEGLILNATVTIGYEVPWRQVHELLKSAALKTDLVDKNKAPFILQTALNDFNVAYELNAYTTEPNRMIEIYSGLYQNIQDAFNEAGVEILSPQYSAIRDGGELSIPEEYKKPNQRNHNLKVSVHNSAAETQPKG</sequence>
<dbReference type="AlphaFoldDB" id="M4V7W7"/>
<dbReference type="SUPFAM" id="SSF82689">
    <property type="entry name" value="Mechanosensitive channel protein MscS (YggB), C-terminal domain"/>
    <property type="match status" value="1"/>
</dbReference>
<gene>
    <name evidence="12" type="ORF">A11Q_300</name>
</gene>
<evidence type="ECO:0008006" key="14">
    <source>
        <dbReference type="Google" id="ProtNLM"/>
    </source>
</evidence>
<dbReference type="Proteomes" id="UP000012040">
    <property type="component" value="Chromosome"/>
</dbReference>
<keyword evidence="6 8" id="KW-0472">Membrane</keyword>
<evidence type="ECO:0000259" key="9">
    <source>
        <dbReference type="Pfam" id="PF00924"/>
    </source>
</evidence>
<feature type="transmembrane region" description="Helical" evidence="8">
    <location>
        <begin position="220"/>
        <end position="241"/>
    </location>
</feature>
<feature type="region of interest" description="Disordered" evidence="7">
    <location>
        <begin position="548"/>
        <end position="571"/>
    </location>
</feature>
<dbReference type="Pfam" id="PF00924">
    <property type="entry name" value="MS_channel_2nd"/>
    <property type="match status" value="1"/>
</dbReference>
<dbReference type="PANTHER" id="PTHR30221">
    <property type="entry name" value="SMALL-CONDUCTANCE MECHANOSENSITIVE CHANNEL"/>
    <property type="match status" value="1"/>
</dbReference>
<dbReference type="SUPFAM" id="SSF50182">
    <property type="entry name" value="Sm-like ribonucleoproteins"/>
    <property type="match status" value="1"/>
</dbReference>
<dbReference type="InterPro" id="IPR023408">
    <property type="entry name" value="MscS_beta-dom_sf"/>
</dbReference>
<organism evidence="12 13">
    <name type="scientific">Pseudobdellovibrio exovorus JSS</name>
    <dbReference type="NCBI Taxonomy" id="1184267"/>
    <lineage>
        <taxon>Bacteria</taxon>
        <taxon>Pseudomonadati</taxon>
        <taxon>Bdellovibrionota</taxon>
        <taxon>Bdellovibrionia</taxon>
        <taxon>Bdellovibrionales</taxon>
        <taxon>Pseudobdellovibrionaceae</taxon>
        <taxon>Pseudobdellovibrio</taxon>
    </lineage>
</organism>
<dbReference type="InterPro" id="IPR049142">
    <property type="entry name" value="MS_channel_1st"/>
</dbReference>
<evidence type="ECO:0000313" key="13">
    <source>
        <dbReference type="Proteomes" id="UP000012040"/>
    </source>
</evidence>
<keyword evidence="3" id="KW-1003">Cell membrane</keyword>
<dbReference type="PANTHER" id="PTHR30221:SF18">
    <property type="entry name" value="SLL0590 PROTEIN"/>
    <property type="match status" value="1"/>
</dbReference>
<dbReference type="KEGG" id="bex:A11Q_300"/>
<dbReference type="GO" id="GO:0008381">
    <property type="term" value="F:mechanosensitive monoatomic ion channel activity"/>
    <property type="evidence" value="ECO:0007669"/>
    <property type="project" value="InterPro"/>
</dbReference>
<evidence type="ECO:0000256" key="8">
    <source>
        <dbReference type="SAM" id="Phobius"/>
    </source>
</evidence>
<dbReference type="STRING" id="1184267.A11Q_300"/>
<name>M4V7W7_9BACT</name>